<dbReference type="AlphaFoldDB" id="L1III1"/>
<feature type="coiled-coil region" evidence="1">
    <location>
        <begin position="144"/>
        <end position="207"/>
    </location>
</feature>
<dbReference type="GeneID" id="17292852"/>
<dbReference type="HOGENOM" id="CLU_603323_0_0_1"/>
<dbReference type="EnsemblProtists" id="EKX36063">
    <property type="protein sequence ID" value="EKX36063"/>
    <property type="gene ID" value="GUITHDRAFT_117730"/>
</dbReference>
<dbReference type="Proteomes" id="UP000011087">
    <property type="component" value="Unassembled WGS sequence"/>
</dbReference>
<evidence type="ECO:0000313" key="3">
    <source>
        <dbReference type="EnsemblProtists" id="EKX36063"/>
    </source>
</evidence>
<dbReference type="KEGG" id="gtt:GUITHDRAFT_117730"/>
<reference evidence="4" key="2">
    <citation type="submission" date="2012-11" db="EMBL/GenBank/DDBJ databases">
        <authorList>
            <person name="Kuo A."/>
            <person name="Curtis B.A."/>
            <person name="Tanifuji G."/>
            <person name="Burki F."/>
            <person name="Gruber A."/>
            <person name="Irimia M."/>
            <person name="Maruyama S."/>
            <person name="Arias M.C."/>
            <person name="Ball S.G."/>
            <person name="Gile G.H."/>
            <person name="Hirakawa Y."/>
            <person name="Hopkins J.F."/>
            <person name="Rensing S.A."/>
            <person name="Schmutz J."/>
            <person name="Symeonidi A."/>
            <person name="Elias M."/>
            <person name="Eveleigh R.J."/>
            <person name="Herman E.K."/>
            <person name="Klute M.J."/>
            <person name="Nakayama T."/>
            <person name="Obornik M."/>
            <person name="Reyes-Prieto A."/>
            <person name="Armbrust E.V."/>
            <person name="Aves S.J."/>
            <person name="Beiko R.G."/>
            <person name="Coutinho P."/>
            <person name="Dacks J.B."/>
            <person name="Durnford D.G."/>
            <person name="Fast N.M."/>
            <person name="Green B.R."/>
            <person name="Grisdale C."/>
            <person name="Hempe F."/>
            <person name="Henrissat B."/>
            <person name="Hoppner M.P."/>
            <person name="Ishida K.-I."/>
            <person name="Kim E."/>
            <person name="Koreny L."/>
            <person name="Kroth P.G."/>
            <person name="Liu Y."/>
            <person name="Malik S.-B."/>
            <person name="Maier U.G."/>
            <person name="McRose D."/>
            <person name="Mock T."/>
            <person name="Neilson J.A."/>
            <person name="Onodera N.T."/>
            <person name="Poole A.M."/>
            <person name="Pritham E.J."/>
            <person name="Richards T.A."/>
            <person name="Rocap G."/>
            <person name="Roy S.W."/>
            <person name="Sarai C."/>
            <person name="Schaack S."/>
            <person name="Shirato S."/>
            <person name="Slamovits C.H."/>
            <person name="Spencer D.F."/>
            <person name="Suzuki S."/>
            <person name="Worden A.Z."/>
            <person name="Zauner S."/>
            <person name="Barry K."/>
            <person name="Bell C."/>
            <person name="Bharti A.K."/>
            <person name="Crow J.A."/>
            <person name="Grimwood J."/>
            <person name="Kramer R."/>
            <person name="Lindquist E."/>
            <person name="Lucas S."/>
            <person name="Salamov A."/>
            <person name="McFadden G.I."/>
            <person name="Lane C.E."/>
            <person name="Keeling P.J."/>
            <person name="Gray M.W."/>
            <person name="Grigoriev I.V."/>
            <person name="Archibald J.M."/>
        </authorList>
    </citation>
    <scope>NUCLEOTIDE SEQUENCE</scope>
    <source>
        <strain evidence="4">CCMP2712</strain>
    </source>
</reference>
<sequence>MEVRLSGIDDARVLVLFNKFAIGRTSRVGLVKDASNGLVTLEAWLNCLKHLNYVPEKMDEADAIEIFRSFRQASLNLGFFRSSLQMIVRKIAQSDLVKERRKRFSHFEQMQNRQLLRELDDEVSSRDRLVKMKDRFYKADATFRNLMEERKKKLTERLAYLKQKHDDQIRHVEAYRERIEEEKRLKAEKKKEIHRELMEKLARDKEQQAAINQFQQAVKEDLKMRHLEQVARSQEYKRSKLMAKLEKKAKVPLEMASHKAAFREEQAMDHFHWKIQKDKLEVVKADLRWKGKLVGLPKELESYSVLRSFLHNQKLNACLDDLSPELPPVQEGEWIPGRVEKDLISSYKLFLSPDSGQCTLRIELKLLQGLADVYVGNGTLPFPTQQEYHWSSCGLGAKRLAIQFFDHHFMLGYFYISVLGTKNAFQSCCEYELRWDCRKLQSPLAEVGDMSKTH</sequence>
<organism evidence="2">
    <name type="scientific">Guillardia theta (strain CCMP2712)</name>
    <name type="common">Cryptophyte</name>
    <dbReference type="NCBI Taxonomy" id="905079"/>
    <lineage>
        <taxon>Eukaryota</taxon>
        <taxon>Cryptophyceae</taxon>
        <taxon>Pyrenomonadales</taxon>
        <taxon>Geminigeraceae</taxon>
        <taxon>Guillardia</taxon>
    </lineage>
</organism>
<evidence type="ECO:0000256" key="1">
    <source>
        <dbReference type="SAM" id="Coils"/>
    </source>
</evidence>
<name>L1III1_GUITC</name>
<keyword evidence="4" id="KW-1185">Reference proteome</keyword>
<gene>
    <name evidence="2" type="ORF">GUITHDRAFT_117730</name>
</gene>
<evidence type="ECO:0000313" key="4">
    <source>
        <dbReference type="Proteomes" id="UP000011087"/>
    </source>
</evidence>
<proteinExistence type="predicted"/>
<dbReference type="EMBL" id="JH993079">
    <property type="protein sequence ID" value="EKX36063.1"/>
    <property type="molecule type" value="Genomic_DNA"/>
</dbReference>
<evidence type="ECO:0000313" key="2">
    <source>
        <dbReference type="EMBL" id="EKX36063.1"/>
    </source>
</evidence>
<dbReference type="PaxDb" id="55529-EKX36063"/>
<keyword evidence="1" id="KW-0175">Coiled coil</keyword>
<dbReference type="RefSeq" id="XP_005823043.1">
    <property type="nucleotide sequence ID" value="XM_005822986.1"/>
</dbReference>
<accession>L1III1</accession>
<protein>
    <submittedName>
        <fullName evidence="2 3">Uncharacterized protein</fullName>
    </submittedName>
</protein>
<reference evidence="2 4" key="1">
    <citation type="journal article" date="2012" name="Nature">
        <title>Algal genomes reveal evolutionary mosaicism and the fate of nucleomorphs.</title>
        <authorList>
            <consortium name="DOE Joint Genome Institute"/>
            <person name="Curtis B.A."/>
            <person name="Tanifuji G."/>
            <person name="Burki F."/>
            <person name="Gruber A."/>
            <person name="Irimia M."/>
            <person name="Maruyama S."/>
            <person name="Arias M.C."/>
            <person name="Ball S.G."/>
            <person name="Gile G.H."/>
            <person name="Hirakawa Y."/>
            <person name="Hopkins J.F."/>
            <person name="Kuo A."/>
            <person name="Rensing S.A."/>
            <person name="Schmutz J."/>
            <person name="Symeonidi A."/>
            <person name="Elias M."/>
            <person name="Eveleigh R.J."/>
            <person name="Herman E.K."/>
            <person name="Klute M.J."/>
            <person name="Nakayama T."/>
            <person name="Obornik M."/>
            <person name="Reyes-Prieto A."/>
            <person name="Armbrust E.V."/>
            <person name="Aves S.J."/>
            <person name="Beiko R.G."/>
            <person name="Coutinho P."/>
            <person name="Dacks J.B."/>
            <person name="Durnford D.G."/>
            <person name="Fast N.M."/>
            <person name="Green B.R."/>
            <person name="Grisdale C.J."/>
            <person name="Hempel F."/>
            <person name="Henrissat B."/>
            <person name="Hoppner M.P."/>
            <person name="Ishida K."/>
            <person name="Kim E."/>
            <person name="Koreny L."/>
            <person name="Kroth P.G."/>
            <person name="Liu Y."/>
            <person name="Malik S.B."/>
            <person name="Maier U.G."/>
            <person name="McRose D."/>
            <person name="Mock T."/>
            <person name="Neilson J.A."/>
            <person name="Onodera N.T."/>
            <person name="Poole A.M."/>
            <person name="Pritham E.J."/>
            <person name="Richards T.A."/>
            <person name="Rocap G."/>
            <person name="Roy S.W."/>
            <person name="Sarai C."/>
            <person name="Schaack S."/>
            <person name="Shirato S."/>
            <person name="Slamovits C.H."/>
            <person name="Spencer D.F."/>
            <person name="Suzuki S."/>
            <person name="Worden A.Z."/>
            <person name="Zauner S."/>
            <person name="Barry K."/>
            <person name="Bell C."/>
            <person name="Bharti A.K."/>
            <person name="Crow J.A."/>
            <person name="Grimwood J."/>
            <person name="Kramer R."/>
            <person name="Lindquist E."/>
            <person name="Lucas S."/>
            <person name="Salamov A."/>
            <person name="McFadden G.I."/>
            <person name="Lane C.E."/>
            <person name="Keeling P.J."/>
            <person name="Gray M.W."/>
            <person name="Grigoriev I.V."/>
            <person name="Archibald J.M."/>
        </authorList>
    </citation>
    <scope>NUCLEOTIDE SEQUENCE</scope>
    <source>
        <strain evidence="2 4">CCMP2712</strain>
    </source>
</reference>
<reference evidence="3" key="3">
    <citation type="submission" date="2015-06" db="UniProtKB">
        <authorList>
            <consortium name="EnsemblProtists"/>
        </authorList>
    </citation>
    <scope>IDENTIFICATION</scope>
</reference>